<evidence type="ECO:0000313" key="3">
    <source>
        <dbReference type="Proteomes" id="UP000324897"/>
    </source>
</evidence>
<dbReference type="EMBL" id="RWGY01000051">
    <property type="protein sequence ID" value="TVU06021.1"/>
    <property type="molecule type" value="Genomic_DNA"/>
</dbReference>
<feature type="region of interest" description="Disordered" evidence="1">
    <location>
        <begin position="119"/>
        <end position="141"/>
    </location>
</feature>
<keyword evidence="3" id="KW-1185">Reference proteome</keyword>
<proteinExistence type="predicted"/>
<gene>
    <name evidence="2" type="ORF">EJB05_49208</name>
</gene>
<evidence type="ECO:0000313" key="2">
    <source>
        <dbReference type="EMBL" id="TVU06021.1"/>
    </source>
</evidence>
<organism evidence="2 3">
    <name type="scientific">Eragrostis curvula</name>
    <name type="common">weeping love grass</name>
    <dbReference type="NCBI Taxonomy" id="38414"/>
    <lineage>
        <taxon>Eukaryota</taxon>
        <taxon>Viridiplantae</taxon>
        <taxon>Streptophyta</taxon>
        <taxon>Embryophyta</taxon>
        <taxon>Tracheophyta</taxon>
        <taxon>Spermatophyta</taxon>
        <taxon>Magnoliopsida</taxon>
        <taxon>Liliopsida</taxon>
        <taxon>Poales</taxon>
        <taxon>Poaceae</taxon>
        <taxon>PACMAD clade</taxon>
        <taxon>Chloridoideae</taxon>
        <taxon>Eragrostideae</taxon>
        <taxon>Eragrostidinae</taxon>
        <taxon>Eragrostis</taxon>
    </lineage>
</organism>
<dbReference type="Gramene" id="TVU06021">
    <property type="protein sequence ID" value="TVU06021"/>
    <property type="gene ID" value="EJB05_49208"/>
</dbReference>
<dbReference type="Proteomes" id="UP000324897">
    <property type="component" value="Unassembled WGS sequence"/>
</dbReference>
<dbReference type="AlphaFoldDB" id="A0A5J9T692"/>
<feature type="non-terminal residue" evidence="2">
    <location>
        <position position="1"/>
    </location>
</feature>
<comment type="caution">
    <text evidence="2">The sequence shown here is derived from an EMBL/GenBank/DDBJ whole genome shotgun (WGS) entry which is preliminary data.</text>
</comment>
<evidence type="ECO:0000256" key="1">
    <source>
        <dbReference type="SAM" id="MobiDB-lite"/>
    </source>
</evidence>
<protein>
    <submittedName>
        <fullName evidence="2">Uncharacterized protein</fullName>
    </submittedName>
</protein>
<sequence length="141" mass="15872">MEDRKRRQFKPNGQTLRIQDRKTYSHKRITRERKQLLYWPASLIYYPPAKEASLKTGFSDLPPDPGRSRIDKPTVWILYMGMVGTLQLQSPECVSEVLSMREREVANLGSDGVLFGVGGDGRGGGGSHGKSYARVVSMDKQ</sequence>
<dbReference type="OrthoDB" id="702948at2759"/>
<feature type="compositionally biased region" description="Gly residues" evidence="1">
    <location>
        <begin position="119"/>
        <end position="128"/>
    </location>
</feature>
<accession>A0A5J9T692</accession>
<name>A0A5J9T692_9POAL</name>
<reference evidence="2 3" key="1">
    <citation type="journal article" date="2019" name="Sci. Rep.">
        <title>A high-quality genome of Eragrostis curvula grass provides insights into Poaceae evolution and supports new strategies to enhance forage quality.</title>
        <authorList>
            <person name="Carballo J."/>
            <person name="Santos B.A.C.M."/>
            <person name="Zappacosta D."/>
            <person name="Garbus I."/>
            <person name="Selva J.P."/>
            <person name="Gallo C.A."/>
            <person name="Diaz A."/>
            <person name="Albertini E."/>
            <person name="Caccamo M."/>
            <person name="Echenique V."/>
        </authorList>
    </citation>
    <scope>NUCLEOTIDE SEQUENCE [LARGE SCALE GENOMIC DNA]</scope>
    <source>
        <strain evidence="3">cv. Victoria</strain>
        <tissue evidence="2">Leaf</tissue>
    </source>
</reference>